<accession>X0UIV3</accession>
<dbReference type="Gene3D" id="3.40.630.30">
    <property type="match status" value="1"/>
</dbReference>
<reference evidence="2" key="1">
    <citation type="journal article" date="2014" name="Front. Microbiol.">
        <title>High frequency of phylogenetically diverse reductive dehalogenase-homologous genes in deep subseafloor sedimentary metagenomes.</title>
        <authorList>
            <person name="Kawai M."/>
            <person name="Futagami T."/>
            <person name="Toyoda A."/>
            <person name="Takaki Y."/>
            <person name="Nishi S."/>
            <person name="Hori S."/>
            <person name="Arai W."/>
            <person name="Tsubouchi T."/>
            <person name="Morono Y."/>
            <person name="Uchiyama I."/>
            <person name="Ito T."/>
            <person name="Fujiyama A."/>
            <person name="Inagaki F."/>
            <person name="Takami H."/>
        </authorList>
    </citation>
    <scope>NUCLEOTIDE SEQUENCE</scope>
    <source>
        <strain evidence="2">Expedition CK06-06</strain>
    </source>
</reference>
<dbReference type="GO" id="GO:0016747">
    <property type="term" value="F:acyltransferase activity, transferring groups other than amino-acyl groups"/>
    <property type="evidence" value="ECO:0007669"/>
    <property type="project" value="InterPro"/>
</dbReference>
<feature type="non-terminal residue" evidence="2">
    <location>
        <position position="1"/>
    </location>
</feature>
<protein>
    <recommendedName>
        <fullName evidence="1">N-acetyltransferase domain-containing protein</fullName>
    </recommendedName>
</protein>
<dbReference type="AlphaFoldDB" id="X0UIV3"/>
<evidence type="ECO:0000313" key="2">
    <source>
        <dbReference type="EMBL" id="GAG00303.1"/>
    </source>
</evidence>
<gene>
    <name evidence="2" type="ORF">S01H1_43438</name>
</gene>
<comment type="caution">
    <text evidence="2">The sequence shown here is derived from an EMBL/GenBank/DDBJ whole genome shotgun (WGS) entry which is preliminary data.</text>
</comment>
<dbReference type="SUPFAM" id="SSF55729">
    <property type="entry name" value="Acyl-CoA N-acyltransferases (Nat)"/>
    <property type="match status" value="1"/>
</dbReference>
<organism evidence="2">
    <name type="scientific">marine sediment metagenome</name>
    <dbReference type="NCBI Taxonomy" id="412755"/>
    <lineage>
        <taxon>unclassified sequences</taxon>
        <taxon>metagenomes</taxon>
        <taxon>ecological metagenomes</taxon>
    </lineage>
</organism>
<feature type="domain" description="N-acetyltransferase" evidence="1">
    <location>
        <begin position="1"/>
        <end position="186"/>
    </location>
</feature>
<name>X0UIV3_9ZZZZ</name>
<dbReference type="PROSITE" id="PS51186">
    <property type="entry name" value="GNAT"/>
    <property type="match status" value="1"/>
</dbReference>
<dbReference type="InterPro" id="IPR000182">
    <property type="entry name" value="GNAT_dom"/>
</dbReference>
<sequence length="194" mass="21081">DIARLHIEGIKTGFISSLGIGFVTALYEAIAENKSSFGIVAEENDKVLGFIAFTTNLNKLYKSVVTKSGIKFAFLLAGKIFSLKTIKKVFETLFYPNRIKKLDLPSAELLSVVVAKDAQGKGLGAKLVQKGLAACAKRGIDKVKVLVGAENEPANRLYLKCGFELVGQIENHGVLSDVYVAGQILQRNILNEQH</sequence>
<evidence type="ECO:0000259" key="1">
    <source>
        <dbReference type="PROSITE" id="PS51186"/>
    </source>
</evidence>
<dbReference type="CDD" id="cd04301">
    <property type="entry name" value="NAT_SF"/>
    <property type="match status" value="1"/>
</dbReference>
<dbReference type="PANTHER" id="PTHR43072">
    <property type="entry name" value="N-ACETYLTRANSFERASE"/>
    <property type="match status" value="1"/>
</dbReference>
<dbReference type="InterPro" id="IPR016181">
    <property type="entry name" value="Acyl_CoA_acyltransferase"/>
</dbReference>
<dbReference type="Pfam" id="PF00583">
    <property type="entry name" value="Acetyltransf_1"/>
    <property type="match status" value="1"/>
</dbReference>
<proteinExistence type="predicted"/>
<dbReference type="EMBL" id="BARS01027673">
    <property type="protein sequence ID" value="GAG00303.1"/>
    <property type="molecule type" value="Genomic_DNA"/>
</dbReference>